<reference evidence="10" key="1">
    <citation type="submission" date="2020-05" db="EMBL/GenBank/DDBJ databases">
        <title>Phylogenomic resolution of chytrid fungi.</title>
        <authorList>
            <person name="Stajich J.E."/>
            <person name="Amses K."/>
            <person name="Simmons R."/>
            <person name="Seto K."/>
            <person name="Myers J."/>
            <person name="Bonds A."/>
            <person name="Quandt C.A."/>
            <person name="Barry K."/>
            <person name="Liu P."/>
            <person name="Grigoriev I."/>
            <person name="Longcore J.E."/>
            <person name="James T.Y."/>
        </authorList>
    </citation>
    <scope>NUCLEOTIDE SEQUENCE</scope>
    <source>
        <strain evidence="10">JEL0318</strain>
    </source>
</reference>
<evidence type="ECO:0000256" key="7">
    <source>
        <dbReference type="SAM" id="MobiDB-lite"/>
    </source>
</evidence>
<dbReference type="GO" id="GO:0005737">
    <property type="term" value="C:cytoplasm"/>
    <property type="evidence" value="ECO:0007669"/>
    <property type="project" value="InterPro"/>
</dbReference>
<keyword evidence="4" id="KW-0040">ANK repeat</keyword>
<proteinExistence type="predicted"/>
<evidence type="ECO:0000256" key="1">
    <source>
        <dbReference type="ARBA" id="ARBA00022723"/>
    </source>
</evidence>
<dbReference type="FunFam" id="2.30.29.30:FF:000286">
    <property type="entry name" value="PH-protein kinase domain containing protein"/>
    <property type="match status" value="1"/>
</dbReference>
<dbReference type="SUPFAM" id="SSF50729">
    <property type="entry name" value="PH domain-like"/>
    <property type="match status" value="1"/>
</dbReference>
<evidence type="ECO:0000259" key="9">
    <source>
        <dbReference type="PROSITE" id="PS50115"/>
    </source>
</evidence>
<name>A0AAD5SA48_9FUNG</name>
<dbReference type="PRINTS" id="PR00405">
    <property type="entry name" value="REVINTRACTNG"/>
</dbReference>
<keyword evidence="1" id="KW-0479">Metal-binding</keyword>
<evidence type="ECO:0000256" key="3">
    <source>
        <dbReference type="ARBA" id="ARBA00022833"/>
    </source>
</evidence>
<dbReference type="SMART" id="SM00233">
    <property type="entry name" value="PH"/>
    <property type="match status" value="1"/>
</dbReference>
<feature type="domain" description="PH" evidence="8">
    <location>
        <begin position="284"/>
        <end position="381"/>
    </location>
</feature>
<evidence type="ECO:0000256" key="5">
    <source>
        <dbReference type="PROSITE-ProRule" id="PRU00288"/>
    </source>
</evidence>
<keyword evidence="6" id="KW-0175">Coiled coil</keyword>
<dbReference type="InterPro" id="IPR027267">
    <property type="entry name" value="AH/BAR_dom_sf"/>
</dbReference>
<feature type="repeat" description="ANK" evidence="4">
    <location>
        <begin position="615"/>
        <end position="647"/>
    </location>
</feature>
<dbReference type="InterPro" id="IPR038508">
    <property type="entry name" value="ArfGAP_dom_sf"/>
</dbReference>
<dbReference type="Pfam" id="PF16746">
    <property type="entry name" value="BAR_3"/>
    <property type="match status" value="1"/>
</dbReference>
<dbReference type="Gene3D" id="2.30.29.30">
    <property type="entry name" value="Pleckstrin-homology domain (PH domain)/Phosphotyrosine-binding domain (PTB)"/>
    <property type="match status" value="1"/>
</dbReference>
<dbReference type="SUPFAM" id="SSF48403">
    <property type="entry name" value="Ankyrin repeat"/>
    <property type="match status" value="1"/>
</dbReference>
<dbReference type="InterPro" id="IPR036770">
    <property type="entry name" value="Ankyrin_rpt-contain_sf"/>
</dbReference>
<dbReference type="GO" id="GO:0005096">
    <property type="term" value="F:GTPase activator activity"/>
    <property type="evidence" value="ECO:0007669"/>
    <property type="project" value="InterPro"/>
</dbReference>
<dbReference type="InterPro" id="IPR045258">
    <property type="entry name" value="ACAP1/2/3-like"/>
</dbReference>
<dbReference type="PANTHER" id="PTHR23180">
    <property type="entry name" value="CENTAURIN/ARF"/>
    <property type="match status" value="1"/>
</dbReference>
<evidence type="ECO:0000313" key="11">
    <source>
        <dbReference type="Proteomes" id="UP001212841"/>
    </source>
</evidence>
<dbReference type="InterPro" id="IPR001164">
    <property type="entry name" value="ArfGAP_dom"/>
</dbReference>
<comment type="caution">
    <text evidence="10">The sequence shown here is derived from an EMBL/GenBank/DDBJ whole genome shotgun (WGS) entry which is preliminary data.</text>
</comment>
<dbReference type="PROSITE" id="PS50003">
    <property type="entry name" value="PH_DOMAIN"/>
    <property type="match status" value="1"/>
</dbReference>
<dbReference type="PROSITE" id="PS50297">
    <property type="entry name" value="ANK_REP_REGION"/>
    <property type="match status" value="1"/>
</dbReference>
<evidence type="ECO:0000256" key="4">
    <source>
        <dbReference type="PROSITE-ProRule" id="PRU00023"/>
    </source>
</evidence>
<evidence type="ECO:0000256" key="2">
    <source>
        <dbReference type="ARBA" id="ARBA00022771"/>
    </source>
</evidence>
<dbReference type="PANTHER" id="PTHR23180:SF160">
    <property type="entry name" value="ADP-RIBOSYLATION FACTOR GTPASE-ACTIVATING PROTEIN EFFECTOR PROTEIN 1"/>
    <property type="match status" value="1"/>
</dbReference>
<dbReference type="AlphaFoldDB" id="A0AAD5SA48"/>
<feature type="region of interest" description="Disordered" evidence="7">
    <location>
        <begin position="684"/>
        <end position="752"/>
    </location>
</feature>
<dbReference type="SUPFAM" id="SSF103657">
    <property type="entry name" value="BAR/IMD domain-like"/>
    <property type="match status" value="1"/>
</dbReference>
<dbReference type="PROSITE" id="PS50115">
    <property type="entry name" value="ARFGAP"/>
    <property type="match status" value="1"/>
</dbReference>
<feature type="repeat" description="ANK" evidence="4">
    <location>
        <begin position="582"/>
        <end position="614"/>
    </location>
</feature>
<dbReference type="Pfam" id="PF01412">
    <property type="entry name" value="ArfGap"/>
    <property type="match status" value="1"/>
</dbReference>
<dbReference type="Pfam" id="PF00169">
    <property type="entry name" value="PH"/>
    <property type="match status" value="1"/>
</dbReference>
<keyword evidence="3" id="KW-0862">Zinc</keyword>
<gene>
    <name evidence="10" type="primary">ACAP2</name>
    <name evidence="10" type="ORF">HK097_008698</name>
</gene>
<dbReference type="InterPro" id="IPR002110">
    <property type="entry name" value="Ankyrin_rpt"/>
</dbReference>
<dbReference type="SMART" id="SM00105">
    <property type="entry name" value="ArfGap"/>
    <property type="match status" value="1"/>
</dbReference>
<feature type="compositionally biased region" description="Low complexity" evidence="7">
    <location>
        <begin position="705"/>
        <end position="716"/>
    </location>
</feature>
<dbReference type="Pfam" id="PF12796">
    <property type="entry name" value="Ank_2"/>
    <property type="match status" value="1"/>
</dbReference>
<dbReference type="CDD" id="cd13250">
    <property type="entry name" value="PH_ACAP"/>
    <property type="match status" value="1"/>
</dbReference>
<dbReference type="Gene3D" id="1.10.220.150">
    <property type="entry name" value="Arf GTPase activating protein"/>
    <property type="match status" value="1"/>
</dbReference>
<evidence type="ECO:0000313" key="10">
    <source>
        <dbReference type="EMBL" id="KAJ3050345.1"/>
    </source>
</evidence>
<feature type="region of interest" description="Disordered" evidence="7">
    <location>
        <begin position="257"/>
        <end position="277"/>
    </location>
</feature>
<dbReference type="Proteomes" id="UP001212841">
    <property type="component" value="Unassembled WGS sequence"/>
</dbReference>
<accession>A0AAD5SA48</accession>
<feature type="compositionally biased region" description="Polar residues" evidence="7">
    <location>
        <begin position="690"/>
        <end position="700"/>
    </location>
</feature>
<dbReference type="SMART" id="SM00248">
    <property type="entry name" value="ANK"/>
    <property type="match status" value="4"/>
</dbReference>
<dbReference type="PROSITE" id="PS50088">
    <property type="entry name" value="ANK_REPEAT"/>
    <property type="match status" value="2"/>
</dbReference>
<feature type="domain" description="Arf-GAP" evidence="9">
    <location>
        <begin position="417"/>
        <end position="545"/>
    </location>
</feature>
<dbReference type="SUPFAM" id="SSF57863">
    <property type="entry name" value="ArfGap/RecO-like zinc finger"/>
    <property type="match status" value="1"/>
</dbReference>
<dbReference type="InterPro" id="IPR037278">
    <property type="entry name" value="ARFGAP/RecO"/>
</dbReference>
<dbReference type="InterPro" id="IPR001849">
    <property type="entry name" value="PH_domain"/>
</dbReference>
<dbReference type="Gene3D" id="1.25.40.20">
    <property type="entry name" value="Ankyrin repeat-containing domain"/>
    <property type="match status" value="1"/>
</dbReference>
<organism evidence="10 11">
    <name type="scientific">Rhizophlyctis rosea</name>
    <dbReference type="NCBI Taxonomy" id="64517"/>
    <lineage>
        <taxon>Eukaryota</taxon>
        <taxon>Fungi</taxon>
        <taxon>Fungi incertae sedis</taxon>
        <taxon>Chytridiomycota</taxon>
        <taxon>Chytridiomycota incertae sedis</taxon>
        <taxon>Chytridiomycetes</taxon>
        <taxon>Rhizophlyctidales</taxon>
        <taxon>Rhizophlyctidaceae</taxon>
        <taxon>Rhizophlyctis</taxon>
    </lineage>
</organism>
<dbReference type="GO" id="GO:0008270">
    <property type="term" value="F:zinc ion binding"/>
    <property type="evidence" value="ECO:0007669"/>
    <property type="project" value="UniProtKB-KW"/>
</dbReference>
<dbReference type="Gene3D" id="1.20.1270.60">
    <property type="entry name" value="Arfaptin homology (AH) domain/BAR domain"/>
    <property type="match status" value="1"/>
</dbReference>
<dbReference type="EMBL" id="JADGJD010000525">
    <property type="protein sequence ID" value="KAJ3050345.1"/>
    <property type="molecule type" value="Genomic_DNA"/>
</dbReference>
<evidence type="ECO:0000256" key="6">
    <source>
        <dbReference type="SAM" id="Coils"/>
    </source>
</evidence>
<feature type="coiled-coil region" evidence="6">
    <location>
        <begin position="31"/>
        <end position="58"/>
    </location>
</feature>
<dbReference type="InterPro" id="IPR004148">
    <property type="entry name" value="BAR_dom"/>
</dbReference>
<protein>
    <submittedName>
        <fullName evidence="10">Arf-GAP with coiled-coil, ANK repeat and PH domain-containing protein 2</fullName>
    </submittedName>
</protein>
<evidence type="ECO:0000259" key="8">
    <source>
        <dbReference type="PROSITE" id="PS50003"/>
    </source>
</evidence>
<dbReference type="InterPro" id="IPR011993">
    <property type="entry name" value="PH-like_dom_sf"/>
</dbReference>
<keyword evidence="11" id="KW-1185">Reference proteome</keyword>
<sequence>MVKPIPLEEAFGDSPAFRKKVQAGADAVSDLDSTLKRMVKLQNEMKDLQNEYSVKASQFAEELLSLAKADDDPAYELVALGLAKFSQTLKDLERSRQIMGVQMKDVFFDPVTGFTDREIAPAKKLGKEFQSLNDAYENALSRYSSFRPKDTGIETAAADVAKARMAFHAKTLAYSNKLNEVEVKRKYEVVENVMALIYTNYSFFHQSYDALKDIEPTMRDLTGMLQKMRSDYSQIDTKASMEAHLTSTPQYLYNPLNPHPPPGEHPTDTHGPQVPGKTVKTANVIHKGGYLFKKGSSKMRTVWNRRYFELINGSLYYFSEQGKGEEKTTIDLRICMVREIQNPQERRFCFELVSPAKSYTLQAENQEEMEDWLAVLQTAIARSISEEGQTLPAAKPTFGELDAAEMAQKDGGHIHQSDLLERVKTVPGNDKCADCASTEGVDWASCNLGIVLCITCSGMHRGLGRDFSKIRSLVLDRWDAESQEIMLALGNDRVNSVFEARLKRDATLEGDKPKPDSDRLSKQRFAFAKYAKKAYVRVPGDENEFTGTPIQTLLSEAVQSDDYPTVLKLLAVGADVNEKDLSGKSGLHRAIQANKAAMAEFLMLWNCDVNEQDEASRTPLHYAVEKGDLNMVMMLMKRSARTDVADRDGQVPLDIAKEHEDEGENYIKIVAILALKSSQQFAKKPGKGALSTSTDFQTMHQKTKPSPLSSQLPPSQAGSVADMMASPMWGTPEPSPKVLAPASPKKGNGGLPVMADEQLLWAADQEDIA</sequence>
<keyword evidence="2 5" id="KW-0863">Zinc-finger</keyword>